<dbReference type="RefSeq" id="WP_307226425.1">
    <property type="nucleotide sequence ID" value="NZ_JAUSTT010000002.1"/>
</dbReference>
<name>A0ABT9WP42_9BACI</name>
<accession>A0ABT9WP42</accession>
<dbReference type="Proteomes" id="UP001223586">
    <property type="component" value="Unassembled WGS sequence"/>
</dbReference>
<feature type="domain" description="Tubby C-terminal" evidence="1">
    <location>
        <begin position="4"/>
        <end position="180"/>
    </location>
</feature>
<dbReference type="InterPro" id="IPR056944">
    <property type="entry name" value="Tubby_C-like"/>
</dbReference>
<proteinExistence type="predicted"/>
<evidence type="ECO:0000259" key="1">
    <source>
        <dbReference type="Pfam" id="PF23728"/>
    </source>
</evidence>
<organism evidence="2 3">
    <name type="scientific">Bacillus chungangensis</name>
    <dbReference type="NCBI Taxonomy" id="587633"/>
    <lineage>
        <taxon>Bacteria</taxon>
        <taxon>Bacillati</taxon>
        <taxon>Bacillota</taxon>
        <taxon>Bacilli</taxon>
        <taxon>Bacillales</taxon>
        <taxon>Bacillaceae</taxon>
        <taxon>Bacillus</taxon>
    </lineage>
</organism>
<comment type="caution">
    <text evidence="2">The sequence shown here is derived from an EMBL/GenBank/DDBJ whole genome shotgun (WGS) entry which is preliminary data.</text>
</comment>
<dbReference type="EMBL" id="JAUSTT010000002">
    <property type="protein sequence ID" value="MDQ0174722.1"/>
    <property type="molecule type" value="Genomic_DNA"/>
</dbReference>
<gene>
    <name evidence="2" type="ORF">J2S08_000555</name>
</gene>
<reference evidence="2 3" key="1">
    <citation type="submission" date="2023-07" db="EMBL/GenBank/DDBJ databases">
        <title>Genomic Encyclopedia of Type Strains, Phase IV (KMG-IV): sequencing the most valuable type-strain genomes for metagenomic binning, comparative biology and taxonomic classification.</title>
        <authorList>
            <person name="Goeker M."/>
        </authorList>
    </citation>
    <scope>NUCLEOTIDE SEQUENCE [LARGE SCALE GENOMIC DNA]</scope>
    <source>
        <strain evidence="2 3">DSM 23837</strain>
    </source>
</reference>
<dbReference type="Pfam" id="PF23728">
    <property type="entry name" value="Tubby_C_like"/>
    <property type="match status" value="1"/>
</dbReference>
<sequence length="182" mass="21525">MTTYFLNLPISNLSSNKIHIFDHQGEKNNAYIQRCYKHPIQKILTATPLVDHLFEKVNVYGERPSFKVSITEKSFRENLRKMKWDVVIHNGTEEKIYLLEDITKVSTNPRFLYHQNNREILWKKDILNRTAIVSYHDTKEVLAEITKIKMMPTGLEIKLNTDIVKEVEIAAIYYTMFLTYKN</sequence>
<keyword evidence="3" id="KW-1185">Reference proteome</keyword>
<protein>
    <recommendedName>
        <fullName evidence="1">Tubby C-terminal domain-containing protein</fullName>
    </recommendedName>
</protein>
<evidence type="ECO:0000313" key="2">
    <source>
        <dbReference type="EMBL" id="MDQ0174722.1"/>
    </source>
</evidence>
<evidence type="ECO:0000313" key="3">
    <source>
        <dbReference type="Proteomes" id="UP001223586"/>
    </source>
</evidence>